<sequence>MCARLRTLSIYLFEFKLEKSAELGMAQIHGKDYFRKYLLGGKQIVLMGANFDFAQGQVTD</sequence>
<dbReference type="AlphaFoldDB" id="A0A644YUC9"/>
<dbReference type="InterPro" id="IPR012547">
    <property type="entry name" value="PDDEXK_9"/>
</dbReference>
<evidence type="ECO:0000313" key="1">
    <source>
        <dbReference type="EMBL" id="MPM30083.1"/>
    </source>
</evidence>
<reference evidence="1" key="1">
    <citation type="submission" date="2019-08" db="EMBL/GenBank/DDBJ databases">
        <authorList>
            <person name="Kucharzyk K."/>
            <person name="Murdoch R.W."/>
            <person name="Higgins S."/>
            <person name="Loffler F."/>
        </authorList>
    </citation>
    <scope>NUCLEOTIDE SEQUENCE</scope>
</reference>
<name>A0A644YUC9_9ZZZZ</name>
<gene>
    <name evidence="1" type="ORF">SDC9_76625</name>
</gene>
<proteinExistence type="predicted"/>
<dbReference type="EMBL" id="VSSQ01005689">
    <property type="protein sequence ID" value="MPM30083.1"/>
    <property type="molecule type" value="Genomic_DNA"/>
</dbReference>
<accession>A0A644YUC9</accession>
<comment type="caution">
    <text evidence="1">The sequence shown here is derived from an EMBL/GenBank/DDBJ whole genome shotgun (WGS) entry which is preliminary data.</text>
</comment>
<organism evidence="1">
    <name type="scientific">bioreactor metagenome</name>
    <dbReference type="NCBI Taxonomy" id="1076179"/>
    <lineage>
        <taxon>unclassified sequences</taxon>
        <taxon>metagenomes</taxon>
        <taxon>ecological metagenomes</taxon>
    </lineage>
</organism>
<dbReference type="Pfam" id="PF08011">
    <property type="entry name" value="PDDEXK_9"/>
    <property type="match status" value="1"/>
</dbReference>
<protein>
    <submittedName>
        <fullName evidence="1">Uncharacterized protein</fullName>
    </submittedName>
</protein>